<sequence length="101" mass="11275">MATSIEDKTPLVDGDCHVSIQSTLARVRGWGSPDQARTLNLILGSFSLSVRSIHRNKPQDVIFRGVCSVEPDDIDLAPCTEFLEEWRRVHLIFLADNLQGV</sequence>
<protein>
    <submittedName>
        <fullName evidence="1">Uncharacterized protein</fullName>
    </submittedName>
</protein>
<organism evidence="1 2">
    <name type="scientific">Salix dunnii</name>
    <dbReference type="NCBI Taxonomy" id="1413687"/>
    <lineage>
        <taxon>Eukaryota</taxon>
        <taxon>Viridiplantae</taxon>
        <taxon>Streptophyta</taxon>
        <taxon>Embryophyta</taxon>
        <taxon>Tracheophyta</taxon>
        <taxon>Spermatophyta</taxon>
        <taxon>Magnoliopsida</taxon>
        <taxon>eudicotyledons</taxon>
        <taxon>Gunneridae</taxon>
        <taxon>Pentapetalae</taxon>
        <taxon>rosids</taxon>
        <taxon>fabids</taxon>
        <taxon>Malpighiales</taxon>
        <taxon>Salicaceae</taxon>
        <taxon>Saliceae</taxon>
        <taxon>Salix</taxon>
    </lineage>
</organism>
<gene>
    <name evidence="1" type="ORF">SADUNF_Sadunf18G0020600</name>
</gene>
<evidence type="ECO:0000313" key="1">
    <source>
        <dbReference type="EMBL" id="KAF9662124.1"/>
    </source>
</evidence>
<evidence type="ECO:0000313" key="2">
    <source>
        <dbReference type="Proteomes" id="UP000657918"/>
    </source>
</evidence>
<keyword evidence="2" id="KW-1185">Reference proteome</keyword>
<comment type="caution">
    <text evidence="1">The sequence shown here is derived from an EMBL/GenBank/DDBJ whole genome shotgun (WGS) entry which is preliminary data.</text>
</comment>
<dbReference type="EMBL" id="JADGMS010000018">
    <property type="protein sequence ID" value="KAF9662124.1"/>
    <property type="molecule type" value="Genomic_DNA"/>
</dbReference>
<dbReference type="Proteomes" id="UP000657918">
    <property type="component" value="Unassembled WGS sequence"/>
</dbReference>
<accession>A0A835J4Z4</accession>
<reference evidence="1 2" key="1">
    <citation type="submission" date="2020-10" db="EMBL/GenBank/DDBJ databases">
        <title>Plant Genome Project.</title>
        <authorList>
            <person name="Zhang R.-G."/>
        </authorList>
    </citation>
    <scope>NUCLEOTIDE SEQUENCE [LARGE SCALE GENOMIC DNA]</scope>
    <source>
        <strain evidence="1">FAFU-HL-1</strain>
        <tissue evidence="1">Leaf</tissue>
    </source>
</reference>
<name>A0A835J4Z4_9ROSI</name>
<proteinExistence type="predicted"/>
<dbReference type="AlphaFoldDB" id="A0A835J4Z4"/>